<feature type="transmembrane region" description="Helical" evidence="2">
    <location>
        <begin position="235"/>
        <end position="254"/>
    </location>
</feature>
<keyword evidence="2" id="KW-1133">Transmembrane helix</keyword>
<feature type="transmembrane region" description="Helical" evidence="2">
    <location>
        <begin position="174"/>
        <end position="191"/>
    </location>
</feature>
<evidence type="ECO:0000256" key="1">
    <source>
        <dbReference type="SAM" id="MobiDB-lite"/>
    </source>
</evidence>
<reference evidence="3" key="1">
    <citation type="submission" date="2020-02" db="EMBL/GenBank/DDBJ databases">
        <authorList>
            <person name="Meier V. D."/>
        </authorList>
    </citation>
    <scope>NUCLEOTIDE SEQUENCE</scope>
    <source>
        <strain evidence="3">AVDCRST_MAG17</strain>
    </source>
</reference>
<gene>
    <name evidence="3" type="ORF">AVDCRST_MAG17-1047</name>
</gene>
<proteinExistence type="predicted"/>
<feature type="transmembrane region" description="Helical" evidence="2">
    <location>
        <begin position="123"/>
        <end position="144"/>
    </location>
</feature>
<feature type="transmembrane region" description="Helical" evidence="2">
    <location>
        <begin position="49"/>
        <end position="69"/>
    </location>
</feature>
<evidence type="ECO:0000313" key="3">
    <source>
        <dbReference type="EMBL" id="CAA9495107.1"/>
    </source>
</evidence>
<sequence>MRDREPAIDSSTDRRTRGTARGPAVRKLSLPSWLTSPLVRALSARRPGVTAGLLLAAALVVYAGVTLWLTRGTAFSADEVDFFAQARRGLDPAAIVRPHNSQLMALNRVLYAGVLGLFGPDYLVIRLAMIAAVAAAAVCLFLLLRSRLGEWIALAATTVVLFLGSTAVTVTPVTMPFAQAAAAGMAAFLALERRSSRGDVLACVLLVLSLLSWSTGIAFVAAAAAWILLEPGRRGRIFVFLIPAVLYGVWYLWAQRFGQGVLSASNLLLIPNYAADSFAAAAGSLAGLNADFSGAPAGVTVEIGWGRVVAAVLSAAVIIRLRRAGASAALVAFLALLAVLWITGALGSGPLRPPEASRYVYTVAIGVILVTAEAFRGVRVTPAVLLGVLAVMLIALPGNLVHLRETGAALRLTSAETRARLGVLELERPWVKPRFAGGLVLPVRANEYFAAVDRFGSFALSPEQIVRQAAPVRVDADATLGQIVRPRAIPVAGPPGRCLTVPREGAAAGFQLPPGGAVLRSDTGARLRLRRFASKYVIAAGPLAAGRFAVVLLPADAARRPWSASVDATVAVCPLRPSSQTRGARGPGR</sequence>
<feature type="compositionally biased region" description="Basic and acidic residues" evidence="1">
    <location>
        <begin position="1"/>
        <end position="16"/>
    </location>
</feature>
<keyword evidence="2" id="KW-0472">Membrane</keyword>
<feature type="transmembrane region" description="Helical" evidence="2">
    <location>
        <begin position="151"/>
        <end position="168"/>
    </location>
</feature>
<feature type="transmembrane region" description="Helical" evidence="2">
    <location>
        <begin position="328"/>
        <end position="347"/>
    </location>
</feature>
<feature type="transmembrane region" description="Helical" evidence="2">
    <location>
        <begin position="303"/>
        <end position="321"/>
    </location>
</feature>
<feature type="transmembrane region" description="Helical" evidence="2">
    <location>
        <begin position="383"/>
        <end position="403"/>
    </location>
</feature>
<feature type="region of interest" description="Disordered" evidence="1">
    <location>
        <begin position="1"/>
        <end position="22"/>
    </location>
</feature>
<organism evidence="3">
    <name type="scientific">uncultured Solirubrobacterales bacterium</name>
    <dbReference type="NCBI Taxonomy" id="768556"/>
    <lineage>
        <taxon>Bacteria</taxon>
        <taxon>Bacillati</taxon>
        <taxon>Actinomycetota</taxon>
        <taxon>Thermoleophilia</taxon>
        <taxon>Solirubrobacterales</taxon>
        <taxon>environmental samples</taxon>
    </lineage>
</organism>
<keyword evidence="2" id="KW-0812">Transmembrane</keyword>
<accession>A0A6J4SD16</accession>
<feature type="transmembrane region" description="Helical" evidence="2">
    <location>
        <begin position="203"/>
        <end position="229"/>
    </location>
</feature>
<feature type="transmembrane region" description="Helical" evidence="2">
    <location>
        <begin position="359"/>
        <end position="376"/>
    </location>
</feature>
<dbReference type="EMBL" id="CADCVV010000074">
    <property type="protein sequence ID" value="CAA9495107.1"/>
    <property type="molecule type" value="Genomic_DNA"/>
</dbReference>
<protein>
    <submittedName>
        <fullName evidence="3">Uncharacterized protein</fullName>
    </submittedName>
</protein>
<dbReference type="AlphaFoldDB" id="A0A6J4SD16"/>
<feature type="transmembrane region" description="Helical" evidence="2">
    <location>
        <begin position="266"/>
        <end position="288"/>
    </location>
</feature>
<name>A0A6J4SD16_9ACTN</name>
<evidence type="ECO:0000256" key="2">
    <source>
        <dbReference type="SAM" id="Phobius"/>
    </source>
</evidence>